<dbReference type="AlphaFoldDB" id="A0AAN1KPM5"/>
<dbReference type="EMBL" id="CP018309">
    <property type="protein sequence ID" value="ASI91605.1"/>
    <property type="molecule type" value="Genomic_DNA"/>
</dbReference>
<evidence type="ECO:0000313" key="2">
    <source>
        <dbReference type="EMBL" id="ASI91605.1"/>
    </source>
</evidence>
<accession>A0AAN1KPM5</accession>
<dbReference type="Pfam" id="PF11769">
    <property type="entry name" value="DUF3313"/>
    <property type="match status" value="1"/>
</dbReference>
<feature type="signal peptide" evidence="1">
    <location>
        <begin position="1"/>
        <end position="18"/>
    </location>
</feature>
<feature type="chain" id="PRO_5042867589" description="DUF3313 domain-containing protein" evidence="1">
    <location>
        <begin position="19"/>
        <end position="219"/>
    </location>
</feature>
<evidence type="ECO:0000256" key="1">
    <source>
        <dbReference type="SAM" id="SignalP"/>
    </source>
</evidence>
<protein>
    <recommendedName>
        <fullName evidence="4">DUF3313 domain-containing protein</fullName>
    </recommendedName>
</protein>
<evidence type="ECO:0000313" key="3">
    <source>
        <dbReference type="Proteomes" id="UP000197092"/>
    </source>
</evidence>
<name>A0AAN1KPM5_9VIBR</name>
<dbReference type="InterPro" id="IPR021747">
    <property type="entry name" value="DUF3313"/>
</dbReference>
<proteinExistence type="predicted"/>
<organism evidence="2 3">
    <name type="scientific">Vibrio mediterranei</name>
    <dbReference type="NCBI Taxonomy" id="689"/>
    <lineage>
        <taxon>Bacteria</taxon>
        <taxon>Pseudomonadati</taxon>
        <taxon>Pseudomonadota</taxon>
        <taxon>Gammaproteobacteria</taxon>
        <taxon>Vibrionales</taxon>
        <taxon>Vibrionaceae</taxon>
        <taxon>Vibrio</taxon>
    </lineage>
</organism>
<evidence type="ECO:0008006" key="4">
    <source>
        <dbReference type="Google" id="ProtNLM"/>
    </source>
</evidence>
<gene>
    <name evidence="2" type="ORF">BSZ05_17285</name>
</gene>
<sequence length="219" mass="24535">MKAKILLLSIITVLSGCAGSLPDKEEIVTLNDGRTYEEQKYNSHEDGYVWHSSDLKKDEYQNIIVHDVNVHVSKTIDRLLTDQTVENFKQELKGTLSEKSSKLFPTDAASQHQAIVDVNIIKVEDIGEDVKAREIIPIGAIVALAKEAAGTRDRSVRLLVDVDIKDKEDGHLLARRIFVVNNNGVLENDKSKITQKILDANVNIITEQSVDFILHAMYM</sequence>
<dbReference type="Proteomes" id="UP000197092">
    <property type="component" value="Chromosome 2"/>
</dbReference>
<dbReference type="RefSeq" id="WP_088877737.1">
    <property type="nucleotide sequence ID" value="NZ_CP018309.1"/>
</dbReference>
<dbReference type="KEGG" id="vsh:BSZ05_17285"/>
<reference evidence="3" key="1">
    <citation type="submission" date="2016-12" db="EMBL/GenBank/DDBJ databases">
        <title>Comparative genomic analysis reveals the diversity, evolution, and environmental adaptation strategies of the genus Vibrio.</title>
        <authorList>
            <person name="Lin H."/>
            <person name="Wang X."/>
            <person name="Zhang X.-H."/>
        </authorList>
    </citation>
    <scope>NUCLEOTIDE SEQUENCE [LARGE SCALE GENOMIC DNA]</scope>
    <source>
        <strain evidence="3">QT6D1</strain>
    </source>
</reference>
<dbReference type="PROSITE" id="PS51257">
    <property type="entry name" value="PROKAR_LIPOPROTEIN"/>
    <property type="match status" value="1"/>
</dbReference>
<keyword evidence="1" id="KW-0732">Signal</keyword>